<feature type="domain" description="PAC" evidence="4">
    <location>
        <begin position="615"/>
        <end position="667"/>
    </location>
</feature>
<feature type="domain" description="GGDEF" evidence="6">
    <location>
        <begin position="699"/>
        <end position="832"/>
    </location>
</feature>
<dbReference type="InterPro" id="IPR001633">
    <property type="entry name" value="EAL_dom"/>
</dbReference>
<dbReference type="FunFam" id="3.30.70.270:FF:000001">
    <property type="entry name" value="Diguanylate cyclase domain protein"/>
    <property type="match status" value="1"/>
</dbReference>
<dbReference type="CDD" id="cd01948">
    <property type="entry name" value="EAL"/>
    <property type="match status" value="1"/>
</dbReference>
<dbReference type="InterPro" id="IPR000160">
    <property type="entry name" value="GGDEF_dom"/>
</dbReference>
<dbReference type="InterPro" id="IPR052155">
    <property type="entry name" value="Biofilm_reg_signaling"/>
</dbReference>
<dbReference type="PROSITE" id="PS50112">
    <property type="entry name" value="PAS"/>
    <property type="match status" value="4"/>
</dbReference>
<dbReference type="Gene3D" id="3.30.450.20">
    <property type="entry name" value="PAS domain"/>
    <property type="match status" value="4"/>
</dbReference>
<keyword evidence="2" id="KW-0472">Membrane</keyword>
<dbReference type="NCBIfam" id="TIGR00229">
    <property type="entry name" value="sensory_box"/>
    <property type="match status" value="4"/>
</dbReference>
<evidence type="ECO:0000313" key="8">
    <source>
        <dbReference type="Proteomes" id="UP000282060"/>
    </source>
</evidence>
<dbReference type="PROSITE" id="PS50883">
    <property type="entry name" value="EAL"/>
    <property type="match status" value="1"/>
</dbReference>
<evidence type="ECO:0000256" key="2">
    <source>
        <dbReference type="SAM" id="Phobius"/>
    </source>
</evidence>
<dbReference type="InterPro" id="IPR013767">
    <property type="entry name" value="PAS_fold"/>
</dbReference>
<dbReference type="CDD" id="cd01949">
    <property type="entry name" value="GGDEF"/>
    <property type="match status" value="1"/>
</dbReference>
<feature type="domain" description="PAS" evidence="3">
    <location>
        <begin position="539"/>
        <end position="586"/>
    </location>
</feature>
<dbReference type="InterPro" id="IPR000700">
    <property type="entry name" value="PAS-assoc_C"/>
</dbReference>
<dbReference type="CDD" id="cd00130">
    <property type="entry name" value="PAS"/>
    <property type="match status" value="4"/>
</dbReference>
<feature type="domain" description="EAL" evidence="5">
    <location>
        <begin position="841"/>
        <end position="1095"/>
    </location>
</feature>
<feature type="domain" description="PAC" evidence="4">
    <location>
        <begin position="492"/>
        <end position="545"/>
    </location>
</feature>
<evidence type="ECO:0000259" key="5">
    <source>
        <dbReference type="PROSITE" id="PS50883"/>
    </source>
</evidence>
<keyword evidence="2" id="KW-0812">Transmembrane</keyword>
<dbReference type="Pfam" id="PF08447">
    <property type="entry name" value="PAS_3"/>
    <property type="match status" value="1"/>
</dbReference>
<dbReference type="InterPro" id="IPR035965">
    <property type="entry name" value="PAS-like_dom_sf"/>
</dbReference>
<evidence type="ECO:0000259" key="4">
    <source>
        <dbReference type="PROSITE" id="PS50113"/>
    </source>
</evidence>
<dbReference type="Pfam" id="PF13426">
    <property type="entry name" value="PAS_9"/>
    <property type="match status" value="2"/>
</dbReference>
<accession>A0A431W2V6</accession>
<comment type="caution">
    <text evidence="7">The sequence shown here is derived from an EMBL/GenBank/DDBJ whole genome shotgun (WGS) entry which is preliminary data.</text>
</comment>
<dbReference type="InterPro" id="IPR000014">
    <property type="entry name" value="PAS"/>
</dbReference>
<evidence type="ECO:0000259" key="6">
    <source>
        <dbReference type="PROSITE" id="PS50887"/>
    </source>
</evidence>
<feature type="domain" description="PAC" evidence="4">
    <location>
        <begin position="352"/>
        <end position="407"/>
    </location>
</feature>
<dbReference type="PROSITE" id="PS50113">
    <property type="entry name" value="PAC"/>
    <property type="match status" value="4"/>
</dbReference>
<dbReference type="Pfam" id="PF00990">
    <property type="entry name" value="GGDEF"/>
    <property type="match status" value="1"/>
</dbReference>
<dbReference type="NCBIfam" id="TIGR00254">
    <property type="entry name" value="GGDEF"/>
    <property type="match status" value="1"/>
</dbReference>
<dbReference type="SMART" id="SM00086">
    <property type="entry name" value="PAC"/>
    <property type="match status" value="4"/>
</dbReference>
<feature type="transmembrane region" description="Helical" evidence="2">
    <location>
        <begin position="27"/>
        <end position="45"/>
    </location>
</feature>
<dbReference type="SMART" id="SM00267">
    <property type="entry name" value="GGDEF"/>
    <property type="match status" value="1"/>
</dbReference>
<dbReference type="SUPFAM" id="SSF55073">
    <property type="entry name" value="Nucleotide cyclase"/>
    <property type="match status" value="1"/>
</dbReference>
<dbReference type="OrthoDB" id="9176779at2"/>
<feature type="domain" description="PAS" evidence="3">
    <location>
        <begin position="442"/>
        <end position="488"/>
    </location>
</feature>
<feature type="transmembrane region" description="Helical" evidence="2">
    <location>
        <begin position="57"/>
        <end position="86"/>
    </location>
</feature>
<dbReference type="InterPro" id="IPR043128">
    <property type="entry name" value="Rev_trsase/Diguanyl_cyclase"/>
</dbReference>
<dbReference type="AlphaFoldDB" id="A0A431W2V6"/>
<proteinExistence type="predicted"/>
<dbReference type="SMART" id="SM00052">
    <property type="entry name" value="EAL"/>
    <property type="match status" value="1"/>
</dbReference>
<comment type="cofactor">
    <cofactor evidence="1">
        <name>Mg(2+)</name>
        <dbReference type="ChEBI" id="CHEBI:18420"/>
    </cofactor>
</comment>
<protein>
    <submittedName>
        <fullName evidence="7">PAS domain S-box protein</fullName>
    </submittedName>
</protein>
<evidence type="ECO:0000259" key="3">
    <source>
        <dbReference type="PROSITE" id="PS50112"/>
    </source>
</evidence>
<dbReference type="GO" id="GO:0003824">
    <property type="term" value="F:catalytic activity"/>
    <property type="evidence" value="ECO:0007669"/>
    <property type="project" value="UniProtKB-ARBA"/>
</dbReference>
<keyword evidence="2" id="KW-1133">Transmembrane helix</keyword>
<evidence type="ECO:0000256" key="1">
    <source>
        <dbReference type="ARBA" id="ARBA00001946"/>
    </source>
</evidence>
<dbReference type="EMBL" id="RXNV01000009">
    <property type="protein sequence ID" value="RTR29767.1"/>
    <property type="molecule type" value="Genomic_DNA"/>
</dbReference>
<dbReference type="SUPFAM" id="SSF141868">
    <property type="entry name" value="EAL domain-like"/>
    <property type="match status" value="1"/>
</dbReference>
<keyword evidence="8" id="KW-1185">Reference proteome</keyword>
<feature type="domain" description="PAC" evidence="4">
    <location>
        <begin position="228"/>
        <end position="280"/>
    </location>
</feature>
<dbReference type="Gene3D" id="3.30.70.270">
    <property type="match status" value="1"/>
</dbReference>
<feature type="domain" description="PAS" evidence="3">
    <location>
        <begin position="154"/>
        <end position="210"/>
    </location>
</feature>
<evidence type="ECO:0000313" key="7">
    <source>
        <dbReference type="EMBL" id="RTR29767.1"/>
    </source>
</evidence>
<feature type="domain" description="PAS" evidence="3">
    <location>
        <begin position="281"/>
        <end position="352"/>
    </location>
</feature>
<dbReference type="PROSITE" id="PS50887">
    <property type="entry name" value="GGDEF"/>
    <property type="match status" value="1"/>
</dbReference>
<dbReference type="GO" id="GO:0006355">
    <property type="term" value="P:regulation of DNA-templated transcription"/>
    <property type="evidence" value="ECO:0007669"/>
    <property type="project" value="InterPro"/>
</dbReference>
<dbReference type="Gene3D" id="3.20.20.450">
    <property type="entry name" value="EAL domain"/>
    <property type="match status" value="1"/>
</dbReference>
<sequence length="1105" mass="124577">MVISFEGLFLSLLEIKQMDSFELITPISYWVLATLWLVIVCIYLAKLRQLKEVDGAIGGTIAVLLTILTIDAFRTIIESVYFGLYFNSLYGLIPKAINELLSQPSLLIIPKVINIVAGLLVILLLLKRWVPREISEREEILRALEKATATSVNNEILYRSIFNGVSDAFIFADSERRIISINHGMEVMLGYSADELAGRKTSVIYESDEEYERQGHRYFNLNAEDKLKPYEANYVRKDGTIVVGETSRIVIKTIDGQIQGYMGFIRDVTERNKTAMKLQASEAMLSHHIQNTPLGYISWDRNLNCIELNSSAEEIFGYSVDEVRGRSLVDLLVSQEVRGDINKIGKALFKNNEASRNINENITKDGRAIICEWYNTPIVSESGEVIGVTSLVQDITRNRQTQADLHETEKKFREQSQRYAEVIWGANIGTWEWNVQTGKTIFNERWAEMLGYTLKELEPVTIYSWEKLLNPDDADNVHELLNSCFRSELEIFECEFRMLHKNGSWVWILDRGRVVEWTNDGKPVRMSGTHQDITKSKQSEEELKLAARVFTYAREGITITDTSGVIIDVNDAFSAITGYTRDEVIGGNPRLLQSGRHLPEFYKEMWATLQEKGHWTGEIWNKRKNGEVYPEILTISAVLDDASVVQHYVALFNDITAIKEHQGQLERIAHYDMLTHLPNRTLLADRLTQSMRHCRRQNSLLAVAFLDLDGFKEVNDTYGHVVGDELLIVVSSRMKEALRSVDTLARIGGDEFVAVMEDIETVEDCEPMLERLLQAASEPVLVGGVRLEVSASIGVTIYPQDGVDADQLMRHADQAMYVAKQEGKNRYRLFDSAHNAAMVNQHERLDRIRKALDQNEFLLHYQPKVNMRTGKVIGAEALIRWQSPECGLVGPNEFLPAIESHILSIEVGEWVIGTALCQISAWKKLGLDIPVSVNISALQLQSEDFATRLAELLAAFPEVAPSSLELEVLETSAIGDVLQVSETMLACIELGVNFALDDFGTGYSSLSHLRRLPASLIKIDQTFVRDMLADPDDLAIVESVVVLSKSFKRGVIAEGVESIEHGIALLQLGCELAQGYGIARPMIARDIPTWAADWQPDDSWRGYCL</sequence>
<reference evidence="7 8" key="1">
    <citation type="submission" date="2018-12" db="EMBL/GenBank/DDBJ databases">
        <authorList>
            <person name="Yu L."/>
        </authorList>
    </citation>
    <scope>NUCLEOTIDE SEQUENCE [LARGE SCALE GENOMIC DNA]</scope>
    <source>
        <strain evidence="7 8">HAW-EB5</strain>
    </source>
</reference>
<dbReference type="SUPFAM" id="SSF55785">
    <property type="entry name" value="PYP-like sensor domain (PAS domain)"/>
    <property type="match status" value="4"/>
</dbReference>
<dbReference type="InterPro" id="IPR001610">
    <property type="entry name" value="PAC"/>
</dbReference>
<organism evidence="7 8">
    <name type="scientific">Shewanella atlantica</name>
    <dbReference type="NCBI Taxonomy" id="271099"/>
    <lineage>
        <taxon>Bacteria</taxon>
        <taxon>Pseudomonadati</taxon>
        <taxon>Pseudomonadota</taxon>
        <taxon>Gammaproteobacteria</taxon>
        <taxon>Alteromonadales</taxon>
        <taxon>Shewanellaceae</taxon>
        <taxon>Shewanella</taxon>
    </lineage>
</organism>
<name>A0A431W2V6_9GAMM</name>
<dbReference type="Pfam" id="PF00989">
    <property type="entry name" value="PAS"/>
    <property type="match status" value="1"/>
</dbReference>
<dbReference type="InterPro" id="IPR013655">
    <property type="entry name" value="PAS_fold_3"/>
</dbReference>
<dbReference type="Pfam" id="PF00563">
    <property type="entry name" value="EAL"/>
    <property type="match status" value="1"/>
</dbReference>
<dbReference type="InterPro" id="IPR029787">
    <property type="entry name" value="Nucleotide_cyclase"/>
</dbReference>
<dbReference type="PANTHER" id="PTHR44757">
    <property type="entry name" value="DIGUANYLATE CYCLASE DGCP"/>
    <property type="match status" value="1"/>
</dbReference>
<dbReference type="InterPro" id="IPR035919">
    <property type="entry name" value="EAL_sf"/>
</dbReference>
<gene>
    <name evidence="7" type="ORF">EKG39_17015</name>
</gene>
<dbReference type="Proteomes" id="UP000282060">
    <property type="component" value="Unassembled WGS sequence"/>
</dbReference>
<dbReference type="SMART" id="SM00091">
    <property type="entry name" value="PAS"/>
    <property type="match status" value="4"/>
</dbReference>
<dbReference type="PANTHER" id="PTHR44757:SF2">
    <property type="entry name" value="BIOFILM ARCHITECTURE MAINTENANCE PROTEIN MBAA"/>
    <property type="match status" value="1"/>
</dbReference>